<feature type="domain" description="Gnk2-homologous" evidence="18">
    <location>
        <begin position="140"/>
        <end position="246"/>
    </location>
</feature>
<protein>
    <submittedName>
        <fullName evidence="19">Cysteine-rich receptor-like protein kinase 2</fullName>
    </submittedName>
</protein>
<dbReference type="Proteomes" id="UP001180020">
    <property type="component" value="Unassembled WGS sequence"/>
</dbReference>
<evidence type="ECO:0000256" key="12">
    <source>
        <dbReference type="ARBA" id="ARBA00023170"/>
    </source>
</evidence>
<evidence type="ECO:0000256" key="10">
    <source>
        <dbReference type="ARBA" id="ARBA00022989"/>
    </source>
</evidence>
<evidence type="ECO:0000256" key="5">
    <source>
        <dbReference type="ARBA" id="ARBA00022729"/>
    </source>
</evidence>
<evidence type="ECO:0000256" key="6">
    <source>
        <dbReference type="ARBA" id="ARBA00022737"/>
    </source>
</evidence>
<keyword evidence="9 14" id="KW-0067">ATP-binding</keyword>
<feature type="domain" description="Protein kinase" evidence="17">
    <location>
        <begin position="329"/>
        <end position="580"/>
    </location>
</feature>
<keyword evidence="20" id="KW-1185">Reference proteome</keyword>
<dbReference type="Gene3D" id="3.30.200.20">
    <property type="entry name" value="Phosphorylase Kinase, domain 1"/>
    <property type="match status" value="1"/>
</dbReference>
<feature type="chain" id="PRO_5043675991" evidence="16">
    <location>
        <begin position="26"/>
        <end position="653"/>
    </location>
</feature>
<dbReference type="CDD" id="cd23509">
    <property type="entry name" value="Gnk2-like"/>
    <property type="match status" value="2"/>
</dbReference>
<keyword evidence="6" id="KW-0677">Repeat</keyword>
<dbReference type="EMBL" id="JAUJYO010000012">
    <property type="protein sequence ID" value="KAK1303086.1"/>
    <property type="molecule type" value="Genomic_DNA"/>
</dbReference>
<organism evidence="19 20">
    <name type="scientific">Acorus calamus</name>
    <name type="common">Sweet flag</name>
    <dbReference type="NCBI Taxonomy" id="4465"/>
    <lineage>
        <taxon>Eukaryota</taxon>
        <taxon>Viridiplantae</taxon>
        <taxon>Streptophyta</taxon>
        <taxon>Embryophyta</taxon>
        <taxon>Tracheophyta</taxon>
        <taxon>Spermatophyta</taxon>
        <taxon>Magnoliopsida</taxon>
        <taxon>Liliopsida</taxon>
        <taxon>Acoraceae</taxon>
        <taxon>Acorus</taxon>
    </lineage>
</organism>
<evidence type="ECO:0000256" key="16">
    <source>
        <dbReference type="SAM" id="SignalP"/>
    </source>
</evidence>
<evidence type="ECO:0000259" key="18">
    <source>
        <dbReference type="PROSITE" id="PS51473"/>
    </source>
</evidence>
<evidence type="ECO:0000259" key="17">
    <source>
        <dbReference type="PROSITE" id="PS50011"/>
    </source>
</evidence>
<feature type="binding site" evidence="14">
    <location>
        <position position="357"/>
    </location>
    <ligand>
        <name>ATP</name>
        <dbReference type="ChEBI" id="CHEBI:30616"/>
    </ligand>
</feature>
<dbReference type="SUPFAM" id="SSF56112">
    <property type="entry name" value="Protein kinase-like (PK-like)"/>
    <property type="match status" value="1"/>
</dbReference>
<keyword evidence="2" id="KW-0723">Serine/threonine-protein kinase</keyword>
<name>A0AAV9DQ44_ACOCL</name>
<dbReference type="Gene3D" id="1.10.510.10">
    <property type="entry name" value="Transferase(Phosphotransferase) domain 1"/>
    <property type="match status" value="1"/>
</dbReference>
<dbReference type="InterPro" id="IPR011009">
    <property type="entry name" value="Kinase-like_dom_sf"/>
</dbReference>
<keyword evidence="13" id="KW-0325">Glycoprotein</keyword>
<dbReference type="PROSITE" id="PS51473">
    <property type="entry name" value="GNK2"/>
    <property type="match status" value="2"/>
</dbReference>
<dbReference type="GO" id="GO:0004674">
    <property type="term" value="F:protein serine/threonine kinase activity"/>
    <property type="evidence" value="ECO:0007669"/>
    <property type="project" value="UniProtKB-KW"/>
</dbReference>
<evidence type="ECO:0000313" key="19">
    <source>
        <dbReference type="EMBL" id="KAK1303086.1"/>
    </source>
</evidence>
<keyword evidence="11 15" id="KW-0472">Membrane</keyword>
<dbReference type="FunFam" id="3.30.200.20:FF:001208">
    <property type="entry name" value="Putative DUF26-domain receptor-like protein kinase family protein"/>
    <property type="match status" value="1"/>
</dbReference>
<gene>
    <name evidence="19" type="primary">CRK2</name>
    <name evidence="19" type="ORF">QJS10_CPB12g00141</name>
</gene>
<dbReference type="PROSITE" id="PS00107">
    <property type="entry name" value="PROTEIN_KINASE_ATP"/>
    <property type="match status" value="1"/>
</dbReference>
<evidence type="ECO:0000256" key="11">
    <source>
        <dbReference type="ARBA" id="ARBA00023136"/>
    </source>
</evidence>
<evidence type="ECO:0000313" key="20">
    <source>
        <dbReference type="Proteomes" id="UP001180020"/>
    </source>
</evidence>
<reference evidence="19" key="1">
    <citation type="journal article" date="2023" name="Nat. Commun.">
        <title>Diploid and tetraploid genomes of Acorus and the evolution of monocots.</title>
        <authorList>
            <person name="Ma L."/>
            <person name="Liu K.W."/>
            <person name="Li Z."/>
            <person name="Hsiao Y.Y."/>
            <person name="Qi Y."/>
            <person name="Fu T."/>
            <person name="Tang G.D."/>
            <person name="Zhang D."/>
            <person name="Sun W.H."/>
            <person name="Liu D.K."/>
            <person name="Li Y."/>
            <person name="Chen G.Z."/>
            <person name="Liu X.D."/>
            <person name="Liao X.Y."/>
            <person name="Jiang Y.T."/>
            <person name="Yu X."/>
            <person name="Hao Y."/>
            <person name="Huang J."/>
            <person name="Zhao X.W."/>
            <person name="Ke S."/>
            <person name="Chen Y.Y."/>
            <person name="Wu W.L."/>
            <person name="Hsu J.L."/>
            <person name="Lin Y.F."/>
            <person name="Huang M.D."/>
            <person name="Li C.Y."/>
            <person name="Huang L."/>
            <person name="Wang Z.W."/>
            <person name="Zhao X."/>
            <person name="Zhong W.Y."/>
            <person name="Peng D.H."/>
            <person name="Ahmad S."/>
            <person name="Lan S."/>
            <person name="Zhang J.S."/>
            <person name="Tsai W.C."/>
            <person name="Van de Peer Y."/>
            <person name="Liu Z.J."/>
        </authorList>
    </citation>
    <scope>NUCLEOTIDE SEQUENCE</scope>
    <source>
        <strain evidence="19">CP</strain>
    </source>
</reference>
<dbReference type="CDD" id="cd14066">
    <property type="entry name" value="STKc_IRAK"/>
    <property type="match status" value="1"/>
</dbReference>
<dbReference type="InterPro" id="IPR008271">
    <property type="entry name" value="Ser/Thr_kinase_AS"/>
</dbReference>
<evidence type="ECO:0000256" key="3">
    <source>
        <dbReference type="ARBA" id="ARBA00022679"/>
    </source>
</evidence>
<dbReference type="FunFam" id="1.10.510.10:FF:000336">
    <property type="entry name" value="Cysteine-rich receptor-like protein kinase 2"/>
    <property type="match status" value="1"/>
</dbReference>
<dbReference type="FunFam" id="3.30.430.20:FF:000015">
    <property type="entry name" value="Cysteine-rich receptor-like protein kinase 3"/>
    <property type="match status" value="1"/>
</dbReference>
<dbReference type="GO" id="GO:0016020">
    <property type="term" value="C:membrane"/>
    <property type="evidence" value="ECO:0007669"/>
    <property type="project" value="UniProtKB-SubCell"/>
</dbReference>
<keyword evidence="4 15" id="KW-0812">Transmembrane</keyword>
<evidence type="ECO:0000256" key="2">
    <source>
        <dbReference type="ARBA" id="ARBA00022527"/>
    </source>
</evidence>
<dbReference type="InterPro" id="IPR017441">
    <property type="entry name" value="Protein_kinase_ATP_BS"/>
</dbReference>
<dbReference type="PROSITE" id="PS50011">
    <property type="entry name" value="PROTEIN_KINASE_DOM"/>
    <property type="match status" value="1"/>
</dbReference>
<sequence>MNHLHWSIISTALLLLIAAPHPTTAQTTPNDPVTNVVELRCGSHGFVNVSQAQMYFPATIQAVYEKVKSVGFGVANTGTGPDAAYGLAQCFDYLTKVQCDLCFSKLRSVGPRCLPMTTGRVYLDGCFVRVENYTFYAEALGPKDRAWCGNTTTGGPSFVAAVKQAVADAVSAAGANVGHEGNGKVVDRRGRSSSAYAMATCWRTLNASGCSECLRNASAAAAGCLPWSEGRVANTGCFLRYSDTDFLNNGTSTTRSSSGHKTVKVVAVGCSVAAVGLGVIIGIIIYKRNRAIQDRRKGLTKVSKMIISVLKKSSLNFKYSMLEKATGSFDEANKLGEGGFGTVYKGVLADGREVAVKRLFFNNRSRAMDFFNEVRLISSVEHKNLVRLLGCSCLGPESLLVYEYLPNKSLDRFIFDEEIGNVLDWEKRFKIITGTAQGLAHLHENPKARIIHRDIKASNVLLDSKFQAKIADFGLARSFEEDKTHVSTAIAGTLGYMAPEYIAHGQLSEKADVYSFGVLVLEIISGRQNCRSITSEHSQSLLTLAWNHFQTGTAEDLIDPNIKSLQHREQMLRAVHVAFLCMQECPNLRPSMSVCLQMLLRAEEPLPAPTNPPFTDELTMEFDFEGDSERLLSETSSSATSVATMMYSAFYPR</sequence>
<dbReference type="PROSITE" id="PS00108">
    <property type="entry name" value="PROTEIN_KINASE_ST"/>
    <property type="match status" value="1"/>
</dbReference>
<evidence type="ECO:0000256" key="4">
    <source>
        <dbReference type="ARBA" id="ARBA00022692"/>
    </source>
</evidence>
<keyword evidence="10 15" id="KW-1133">Transmembrane helix</keyword>
<comment type="caution">
    <text evidence="19">The sequence shown here is derived from an EMBL/GenBank/DDBJ whole genome shotgun (WGS) entry which is preliminary data.</text>
</comment>
<dbReference type="AlphaFoldDB" id="A0AAV9DQ44"/>
<feature type="signal peptide" evidence="16">
    <location>
        <begin position="1"/>
        <end position="25"/>
    </location>
</feature>
<dbReference type="Pfam" id="PF01657">
    <property type="entry name" value="Stress-antifung"/>
    <property type="match status" value="2"/>
</dbReference>
<evidence type="ECO:0000256" key="7">
    <source>
        <dbReference type="ARBA" id="ARBA00022741"/>
    </source>
</evidence>
<keyword evidence="5 16" id="KW-0732">Signal</keyword>
<dbReference type="Gene3D" id="3.30.430.20">
    <property type="entry name" value="Gnk2 domain, C-X8-C-X2-C motif"/>
    <property type="match status" value="2"/>
</dbReference>
<evidence type="ECO:0000256" key="14">
    <source>
        <dbReference type="PROSITE-ProRule" id="PRU10141"/>
    </source>
</evidence>
<keyword evidence="3" id="KW-0808">Transferase</keyword>
<reference evidence="19" key="2">
    <citation type="submission" date="2023-06" db="EMBL/GenBank/DDBJ databases">
        <authorList>
            <person name="Ma L."/>
            <person name="Liu K.-W."/>
            <person name="Li Z."/>
            <person name="Hsiao Y.-Y."/>
            <person name="Qi Y."/>
            <person name="Fu T."/>
            <person name="Tang G."/>
            <person name="Zhang D."/>
            <person name="Sun W.-H."/>
            <person name="Liu D.-K."/>
            <person name="Li Y."/>
            <person name="Chen G.-Z."/>
            <person name="Liu X.-D."/>
            <person name="Liao X.-Y."/>
            <person name="Jiang Y.-T."/>
            <person name="Yu X."/>
            <person name="Hao Y."/>
            <person name="Huang J."/>
            <person name="Zhao X.-W."/>
            <person name="Ke S."/>
            <person name="Chen Y.-Y."/>
            <person name="Wu W.-L."/>
            <person name="Hsu J.-L."/>
            <person name="Lin Y.-F."/>
            <person name="Huang M.-D."/>
            <person name="Li C.-Y."/>
            <person name="Huang L."/>
            <person name="Wang Z.-W."/>
            <person name="Zhao X."/>
            <person name="Zhong W.-Y."/>
            <person name="Peng D.-H."/>
            <person name="Ahmad S."/>
            <person name="Lan S."/>
            <person name="Zhang J.-S."/>
            <person name="Tsai W.-C."/>
            <person name="Van De Peer Y."/>
            <person name="Liu Z.-J."/>
        </authorList>
    </citation>
    <scope>NUCLEOTIDE SEQUENCE</scope>
    <source>
        <strain evidence="19">CP</strain>
        <tissue evidence="19">Leaves</tissue>
    </source>
</reference>
<feature type="transmembrane region" description="Helical" evidence="15">
    <location>
        <begin position="265"/>
        <end position="286"/>
    </location>
</feature>
<dbReference type="InterPro" id="IPR000719">
    <property type="entry name" value="Prot_kinase_dom"/>
</dbReference>
<dbReference type="InterPro" id="IPR002902">
    <property type="entry name" value="GNK2"/>
</dbReference>
<accession>A0AAV9DQ44</accession>
<dbReference type="SMART" id="SM00220">
    <property type="entry name" value="S_TKc"/>
    <property type="match status" value="1"/>
</dbReference>
<keyword evidence="7 14" id="KW-0547">Nucleotide-binding</keyword>
<evidence type="ECO:0000256" key="1">
    <source>
        <dbReference type="ARBA" id="ARBA00004167"/>
    </source>
</evidence>
<evidence type="ECO:0000256" key="8">
    <source>
        <dbReference type="ARBA" id="ARBA00022777"/>
    </source>
</evidence>
<dbReference type="InterPro" id="IPR052059">
    <property type="entry name" value="CR_Ser/Thr_kinase"/>
</dbReference>
<dbReference type="Pfam" id="PF00069">
    <property type="entry name" value="Pkinase"/>
    <property type="match status" value="1"/>
</dbReference>
<dbReference type="GO" id="GO:0005524">
    <property type="term" value="F:ATP binding"/>
    <property type="evidence" value="ECO:0007669"/>
    <property type="project" value="UniProtKB-UniRule"/>
</dbReference>
<comment type="subcellular location">
    <subcellularLocation>
        <location evidence="1">Membrane</location>
        <topology evidence="1">Single-pass membrane protein</topology>
    </subcellularLocation>
</comment>
<keyword evidence="12 19" id="KW-0675">Receptor</keyword>
<evidence type="ECO:0000256" key="9">
    <source>
        <dbReference type="ARBA" id="ARBA00022840"/>
    </source>
</evidence>
<dbReference type="PANTHER" id="PTHR47973">
    <property type="entry name" value="CYSTEINE-RICH RECEPTOR-LIKE PROTEIN KINASE 3"/>
    <property type="match status" value="1"/>
</dbReference>
<proteinExistence type="predicted"/>
<feature type="domain" description="Gnk2-homologous" evidence="18">
    <location>
        <begin position="34"/>
        <end position="135"/>
    </location>
</feature>
<evidence type="ECO:0000256" key="13">
    <source>
        <dbReference type="ARBA" id="ARBA00023180"/>
    </source>
</evidence>
<dbReference type="InterPro" id="IPR038408">
    <property type="entry name" value="GNK2_sf"/>
</dbReference>
<evidence type="ECO:0000256" key="15">
    <source>
        <dbReference type="SAM" id="Phobius"/>
    </source>
</evidence>
<keyword evidence="8 19" id="KW-0418">Kinase</keyword>